<dbReference type="EMBL" id="JABEVY010000578">
    <property type="protein sequence ID" value="KAF5229496.1"/>
    <property type="molecule type" value="Genomic_DNA"/>
</dbReference>
<evidence type="ECO:0000313" key="1">
    <source>
        <dbReference type="EMBL" id="KAF5229496.1"/>
    </source>
</evidence>
<sequence length="96" mass="10714">MPTRNRLGAMKDQCHHHLALGRKDGVESHDIQTPTLTWNMIITVPNLELPELERVLLLLPVDDAHGLKHETAVGEILLDLQIEVGLQAILGPFLKD</sequence>
<protein>
    <submittedName>
        <fullName evidence="1">Uncharacterized protein</fullName>
    </submittedName>
</protein>
<accession>A0A8H4YKC4</accession>
<dbReference type="Proteomes" id="UP000573603">
    <property type="component" value="Unassembled WGS sequence"/>
</dbReference>
<keyword evidence="2" id="KW-1185">Reference proteome</keyword>
<organism evidence="1 2">
    <name type="scientific">Fusarium anthophilum</name>
    <dbReference type="NCBI Taxonomy" id="48485"/>
    <lineage>
        <taxon>Eukaryota</taxon>
        <taxon>Fungi</taxon>
        <taxon>Dikarya</taxon>
        <taxon>Ascomycota</taxon>
        <taxon>Pezizomycotina</taxon>
        <taxon>Sordariomycetes</taxon>
        <taxon>Hypocreomycetidae</taxon>
        <taxon>Hypocreales</taxon>
        <taxon>Nectriaceae</taxon>
        <taxon>Fusarium</taxon>
        <taxon>Fusarium fujikuroi species complex</taxon>
    </lineage>
</organism>
<evidence type="ECO:0000313" key="2">
    <source>
        <dbReference type="Proteomes" id="UP000573603"/>
    </source>
</evidence>
<gene>
    <name evidence="1" type="ORF">FANTH_14172</name>
</gene>
<name>A0A8H4YKC4_9HYPO</name>
<proteinExistence type="predicted"/>
<comment type="caution">
    <text evidence="1">The sequence shown here is derived from an EMBL/GenBank/DDBJ whole genome shotgun (WGS) entry which is preliminary data.</text>
</comment>
<reference evidence="1 2" key="1">
    <citation type="journal article" date="2020" name="BMC Genomics">
        <title>Correction to: Identification and distribution of gene clusters required for synthesis of sphingolipid metabolism inhibitors in diverse species of the filamentous fungus Fusarium.</title>
        <authorList>
            <person name="Kim H.S."/>
            <person name="Lohmar J.M."/>
            <person name="Busman M."/>
            <person name="Brown D.W."/>
            <person name="Naumann T.A."/>
            <person name="Divon H.H."/>
            <person name="Lysoe E."/>
            <person name="Uhlig S."/>
            <person name="Proctor R.H."/>
        </authorList>
    </citation>
    <scope>NUCLEOTIDE SEQUENCE [LARGE SCALE GENOMIC DNA]</scope>
    <source>
        <strain evidence="1 2">NRRL 25214</strain>
    </source>
</reference>
<dbReference type="AlphaFoldDB" id="A0A8H4YKC4"/>